<comment type="caution">
    <text evidence="2">The sequence shown here is derived from an EMBL/GenBank/DDBJ whole genome shotgun (WGS) entry which is preliminary data.</text>
</comment>
<dbReference type="EMBL" id="JACMSC010000013">
    <property type="protein sequence ID" value="KAG6492032.1"/>
    <property type="molecule type" value="Genomic_DNA"/>
</dbReference>
<feature type="region of interest" description="Disordered" evidence="1">
    <location>
        <begin position="126"/>
        <end position="165"/>
    </location>
</feature>
<sequence length="231" mass="24241">MDATFTPHEYKQTPYYLARLPVPVLTFWLCTSVALSTHSPQNGAHCRRSLPSLPPLSSLSSSRRCAGPRILAGLPVIPCSGAHFRSRRRGASCAKGSDDLRPCSDAVGGLGAFGAQGKIDPGERSFVGDGRLDPVHQQQPGGATSGGRDRYGHHPAIPDAGFAEPGGGDGVVVRGSGRAVADAVHHSRLCFALPCPRGRGLTPTPPAAFRSASKAGTCVVSFYFILFFSSF</sequence>
<protein>
    <submittedName>
        <fullName evidence="2">Uncharacterized protein</fullName>
    </submittedName>
</protein>
<reference evidence="2 3" key="1">
    <citation type="submission" date="2020-08" db="EMBL/GenBank/DDBJ databases">
        <title>Plant Genome Project.</title>
        <authorList>
            <person name="Zhang R.-G."/>
        </authorList>
    </citation>
    <scope>NUCLEOTIDE SEQUENCE [LARGE SCALE GENOMIC DNA]</scope>
    <source>
        <tissue evidence="2">Rhizome</tissue>
    </source>
</reference>
<organism evidence="2 3">
    <name type="scientific">Zingiber officinale</name>
    <name type="common">Ginger</name>
    <name type="synonym">Amomum zingiber</name>
    <dbReference type="NCBI Taxonomy" id="94328"/>
    <lineage>
        <taxon>Eukaryota</taxon>
        <taxon>Viridiplantae</taxon>
        <taxon>Streptophyta</taxon>
        <taxon>Embryophyta</taxon>
        <taxon>Tracheophyta</taxon>
        <taxon>Spermatophyta</taxon>
        <taxon>Magnoliopsida</taxon>
        <taxon>Liliopsida</taxon>
        <taxon>Zingiberales</taxon>
        <taxon>Zingiberaceae</taxon>
        <taxon>Zingiber</taxon>
    </lineage>
</organism>
<accession>A0A8J5KPE6</accession>
<name>A0A8J5KPE6_ZINOF</name>
<keyword evidence="3" id="KW-1185">Reference proteome</keyword>
<evidence type="ECO:0000256" key="1">
    <source>
        <dbReference type="SAM" id="MobiDB-lite"/>
    </source>
</evidence>
<dbReference type="Proteomes" id="UP000734854">
    <property type="component" value="Unassembled WGS sequence"/>
</dbReference>
<gene>
    <name evidence="2" type="ORF">ZIOFF_046979</name>
</gene>
<evidence type="ECO:0000313" key="3">
    <source>
        <dbReference type="Proteomes" id="UP000734854"/>
    </source>
</evidence>
<evidence type="ECO:0000313" key="2">
    <source>
        <dbReference type="EMBL" id="KAG6492032.1"/>
    </source>
</evidence>
<proteinExistence type="predicted"/>
<dbReference type="AlphaFoldDB" id="A0A8J5KPE6"/>